<evidence type="ECO:0000313" key="2">
    <source>
        <dbReference type="Proteomes" id="UP000652761"/>
    </source>
</evidence>
<accession>A0A843TNJ3</accession>
<dbReference type="Proteomes" id="UP000652761">
    <property type="component" value="Unassembled WGS sequence"/>
</dbReference>
<name>A0A843TNJ3_COLES</name>
<reference evidence="1" key="1">
    <citation type="submission" date="2017-07" db="EMBL/GenBank/DDBJ databases">
        <title>Taro Niue Genome Assembly and Annotation.</title>
        <authorList>
            <person name="Atibalentja N."/>
            <person name="Keating K."/>
            <person name="Fields C.J."/>
        </authorList>
    </citation>
    <scope>NUCLEOTIDE SEQUENCE</scope>
    <source>
        <strain evidence="1">Niue_2</strain>
        <tissue evidence="1">Leaf</tissue>
    </source>
</reference>
<dbReference type="AlphaFoldDB" id="A0A843TNJ3"/>
<sequence>MTNDISYAVQVRSISRVLHGTTSSVSMRESIEYGDLQRS</sequence>
<proteinExistence type="predicted"/>
<organism evidence="1 2">
    <name type="scientific">Colocasia esculenta</name>
    <name type="common">Wild taro</name>
    <name type="synonym">Arum esculentum</name>
    <dbReference type="NCBI Taxonomy" id="4460"/>
    <lineage>
        <taxon>Eukaryota</taxon>
        <taxon>Viridiplantae</taxon>
        <taxon>Streptophyta</taxon>
        <taxon>Embryophyta</taxon>
        <taxon>Tracheophyta</taxon>
        <taxon>Spermatophyta</taxon>
        <taxon>Magnoliopsida</taxon>
        <taxon>Liliopsida</taxon>
        <taxon>Araceae</taxon>
        <taxon>Aroideae</taxon>
        <taxon>Colocasieae</taxon>
        <taxon>Colocasia</taxon>
    </lineage>
</organism>
<keyword evidence="2" id="KW-1185">Reference proteome</keyword>
<protein>
    <submittedName>
        <fullName evidence="1">Uncharacterized protein</fullName>
    </submittedName>
</protein>
<gene>
    <name evidence="1" type="ORF">Taro_003248</name>
</gene>
<comment type="caution">
    <text evidence="1">The sequence shown here is derived from an EMBL/GenBank/DDBJ whole genome shotgun (WGS) entry which is preliminary data.</text>
</comment>
<dbReference type="EMBL" id="NMUH01000083">
    <property type="protein sequence ID" value="MQL70930.1"/>
    <property type="molecule type" value="Genomic_DNA"/>
</dbReference>
<evidence type="ECO:0000313" key="1">
    <source>
        <dbReference type="EMBL" id="MQL70930.1"/>
    </source>
</evidence>